<dbReference type="EMBL" id="CM004480">
    <property type="protein sequence ID" value="OCT67932.1"/>
    <property type="molecule type" value="Genomic_DNA"/>
</dbReference>
<dbReference type="Pfam" id="PF05301">
    <property type="entry name" value="Acetyltransf_16"/>
    <property type="match status" value="1"/>
</dbReference>
<feature type="region of interest" description="Disordered" evidence="8">
    <location>
        <begin position="235"/>
        <end position="358"/>
    </location>
</feature>
<dbReference type="GO" id="GO:0005737">
    <property type="term" value="C:cytoplasm"/>
    <property type="evidence" value="ECO:0007669"/>
    <property type="project" value="UniProtKB-SubCell"/>
</dbReference>
<evidence type="ECO:0000256" key="1">
    <source>
        <dbReference type="ARBA" id="ARBA00022679"/>
    </source>
</evidence>
<feature type="compositionally biased region" description="Polar residues" evidence="8">
    <location>
        <begin position="327"/>
        <end position="354"/>
    </location>
</feature>
<keyword evidence="4 7" id="KW-0012">Acyltransferase</keyword>
<dbReference type="HAMAP" id="MF_03130">
    <property type="entry name" value="mec17"/>
    <property type="match status" value="1"/>
</dbReference>
<evidence type="ECO:0000256" key="2">
    <source>
        <dbReference type="ARBA" id="ARBA00022949"/>
    </source>
</evidence>
<dbReference type="Gene3D" id="6.20.370.120">
    <property type="match status" value="1"/>
</dbReference>
<dbReference type="EC" id="2.3.1.108" evidence="7"/>
<name>A0A974C7J9_XENLA</name>
<dbReference type="AlphaFoldDB" id="A0A974C7J9"/>
<evidence type="ECO:0000256" key="4">
    <source>
        <dbReference type="ARBA" id="ARBA00023315"/>
    </source>
</evidence>
<evidence type="ECO:0000256" key="5">
    <source>
        <dbReference type="ARBA" id="ARBA00051998"/>
    </source>
</evidence>
<dbReference type="InterPro" id="IPR038746">
    <property type="entry name" value="Atat"/>
</dbReference>
<dbReference type="FunFam" id="3.40.630.30:FF:000060">
    <property type="entry name" value="Alpha-tubulin N-acetyltransferase 1"/>
    <property type="match status" value="1"/>
</dbReference>
<comment type="function">
    <text evidence="6">Specifically acetylates 'Lys-40' in alpha-tubulin on the lumenal side of microtubules. Promotes microtubule destabilization and accelerates microtubule dynamics; this activity may be independent of acetylation activity. Acetylates alpha-tubulin with a slow enzymatic rate, due to a catalytic site that is not optimized for acetyl transfer. Enters the microtubule through each end and diffuses quickly throughout the lumen of microtubules. Acetylates only long/old microtubules because of its slow acetylation rate since it does not have time to act on dynamically unstable microtubules before the enzyme is released. Required for normal sperm flagellar function. Promotes directional cell locomotion and chemotaxis, through AP2A2-dependent acetylation of alpha-tubulin at clathrin-coated pits that are concentrated at the leading edge of migrating cells. May facilitate primary cilium assembly.</text>
</comment>
<evidence type="ECO:0000256" key="7">
    <source>
        <dbReference type="HAMAP-Rule" id="MF_03130"/>
    </source>
</evidence>
<dbReference type="OMA" id="PPWPFNL"/>
<feature type="domain" description="N-acetyltransferase" evidence="9">
    <location>
        <begin position="1"/>
        <end position="186"/>
    </location>
</feature>
<accession>A0A974C7J9</accession>
<keyword evidence="3 7" id="KW-0168">Coated pit</keyword>
<dbReference type="Proteomes" id="UP000694892">
    <property type="component" value="Chromosome 8L"/>
</dbReference>
<dbReference type="GO" id="GO:0005819">
    <property type="term" value="C:spindle"/>
    <property type="evidence" value="ECO:0007669"/>
    <property type="project" value="UniProtKB-SubCell"/>
</dbReference>
<dbReference type="GO" id="GO:0019799">
    <property type="term" value="F:tubulin N-acetyltransferase activity"/>
    <property type="evidence" value="ECO:0007669"/>
    <property type="project" value="UniProtKB-UniRule"/>
</dbReference>
<dbReference type="Gene3D" id="3.40.630.30">
    <property type="match status" value="1"/>
</dbReference>
<gene>
    <name evidence="7" type="primary">ATAT1</name>
    <name evidence="7" type="synonym">MEC17</name>
    <name evidence="10" type="ORF">XELAEV_18039230mg</name>
</gene>
<organism evidence="10 11">
    <name type="scientific">Xenopus laevis</name>
    <name type="common">African clawed frog</name>
    <dbReference type="NCBI Taxonomy" id="8355"/>
    <lineage>
        <taxon>Eukaryota</taxon>
        <taxon>Metazoa</taxon>
        <taxon>Chordata</taxon>
        <taxon>Craniata</taxon>
        <taxon>Vertebrata</taxon>
        <taxon>Euteleostomi</taxon>
        <taxon>Amphibia</taxon>
        <taxon>Batrachia</taxon>
        <taxon>Anura</taxon>
        <taxon>Pipoidea</taxon>
        <taxon>Pipidae</taxon>
        <taxon>Xenopodinae</taxon>
        <taxon>Xenopus</taxon>
        <taxon>Xenopus</taxon>
    </lineage>
</organism>
<dbReference type="PROSITE" id="PS51730">
    <property type="entry name" value="GNAT_ATAT"/>
    <property type="match status" value="1"/>
</dbReference>
<comment type="function">
    <text evidence="7">Specifically acetylates 'Lys-40' in alpha-tubulin on the lumenal side of microtubules. Promotes microtubule destabilization and accelerates microtubule dynamics; this activity may be independent of acetylation activity. Acetylates alpha-tubulin with a slow enzymatic rate, due to a catalytic site that is not optimized for acetyl transfer. Enters the microtubule through each end and diffuses quickly throughout the lumen of microtubules. Acetylates only long/old microtubules because of its slow acetylation rate since it does not have time to act on dynamically unstable microtubules before the enzyme is released. May be involved in neuron development.</text>
</comment>
<evidence type="ECO:0000313" key="11">
    <source>
        <dbReference type="Proteomes" id="UP000694892"/>
    </source>
</evidence>
<keyword evidence="7" id="KW-0472">Membrane</keyword>
<keyword evidence="7" id="KW-0206">Cytoskeleton</keyword>
<keyword evidence="7" id="KW-0966">Cell projection</keyword>
<proteinExistence type="inferred from homology"/>
<comment type="subcellular location">
    <subcellularLocation>
        <location evidence="7">Cytoplasm</location>
    </subcellularLocation>
    <subcellularLocation>
        <location evidence="7">Membrane</location>
        <location evidence="7">Clathrin-coated pit</location>
    </subcellularLocation>
    <subcellularLocation>
        <location evidence="7">Cell junction</location>
        <location evidence="7">Focal adhesion</location>
    </subcellularLocation>
    <subcellularLocation>
        <location evidence="7">Cell projection</location>
        <location evidence="7">Axon</location>
    </subcellularLocation>
    <subcellularLocation>
        <location evidence="7">Cytoplasm</location>
        <location evidence="7">Cytoskeleton</location>
    </subcellularLocation>
    <subcellularLocation>
        <location evidence="7">Cytoplasm</location>
        <location evidence="7">Cytoskeleton</location>
        <location evidence="7">Spindle</location>
    </subcellularLocation>
</comment>
<dbReference type="PANTHER" id="PTHR12327">
    <property type="entry name" value="ALPHA-TUBULIN N-ACETYLTRANSFERASE 1"/>
    <property type="match status" value="1"/>
</dbReference>
<protein>
    <recommendedName>
        <fullName evidence="7">Alpha-tubulin N-acetyltransferase 1</fullName>
        <shortName evidence="7">Alpha-TAT</shortName>
        <shortName evidence="7">Alpha-TAT1</shortName>
        <shortName evidence="7">TAT</shortName>
        <ecNumber evidence="7">2.3.1.108</ecNumber>
    </recommendedName>
    <alternativeName>
        <fullName evidence="7">Acetyltransferase mec-17 homolog</fullName>
    </alternativeName>
</protein>
<keyword evidence="1 7" id="KW-0808">Transferase</keyword>
<feature type="binding site" evidence="7">
    <location>
        <begin position="156"/>
        <end position="165"/>
    </location>
    <ligand>
        <name>acetyl-CoA</name>
        <dbReference type="ChEBI" id="CHEBI:57288"/>
    </ligand>
</feature>
<reference evidence="11" key="1">
    <citation type="journal article" date="2016" name="Nature">
        <title>Genome evolution in the allotetraploid frog Xenopus laevis.</title>
        <authorList>
            <person name="Session A.M."/>
            <person name="Uno Y."/>
            <person name="Kwon T."/>
            <person name="Chapman J.A."/>
            <person name="Toyoda A."/>
            <person name="Takahashi S."/>
            <person name="Fukui A."/>
            <person name="Hikosaka A."/>
            <person name="Suzuki A."/>
            <person name="Kondo M."/>
            <person name="van Heeringen S.J."/>
            <person name="Quigley I."/>
            <person name="Heinz S."/>
            <person name="Ogino H."/>
            <person name="Ochi H."/>
            <person name="Hellsten U."/>
            <person name="Lyons J.B."/>
            <person name="Simakov O."/>
            <person name="Putnam N."/>
            <person name="Stites J."/>
            <person name="Kuroki Y."/>
            <person name="Tanaka T."/>
            <person name="Michiue T."/>
            <person name="Watanabe M."/>
            <person name="Bogdanovic O."/>
            <person name="Lister R."/>
            <person name="Georgiou G."/>
            <person name="Paranjpe S.S."/>
            <person name="van Kruijsbergen I."/>
            <person name="Shu S."/>
            <person name="Carlson J."/>
            <person name="Kinoshita T."/>
            <person name="Ohta Y."/>
            <person name="Mawaribuchi S."/>
            <person name="Jenkins J."/>
            <person name="Grimwood J."/>
            <person name="Schmutz J."/>
            <person name="Mitros T."/>
            <person name="Mozaffari S.V."/>
            <person name="Suzuki Y."/>
            <person name="Haramoto Y."/>
            <person name="Yamamoto T.S."/>
            <person name="Takagi C."/>
            <person name="Heald R."/>
            <person name="Miller K."/>
            <person name="Haudenschild C."/>
            <person name="Kitzman J."/>
            <person name="Nakayama T."/>
            <person name="Izutsu Y."/>
            <person name="Robert J."/>
            <person name="Fortriede J."/>
            <person name="Burns K."/>
            <person name="Lotay V."/>
            <person name="Karimi K."/>
            <person name="Yasuoka Y."/>
            <person name="Dichmann D.S."/>
            <person name="Flajnik M.F."/>
            <person name="Houston D.W."/>
            <person name="Shendure J."/>
            <person name="DuPasquier L."/>
            <person name="Vize P.D."/>
            <person name="Zorn A.M."/>
            <person name="Ito M."/>
            <person name="Marcotte E.M."/>
            <person name="Wallingford J.B."/>
            <person name="Ito Y."/>
            <person name="Asashima M."/>
            <person name="Ueno N."/>
            <person name="Matsuda Y."/>
            <person name="Veenstra G.J."/>
            <person name="Fujiyama A."/>
            <person name="Harland R.M."/>
            <person name="Taira M."/>
            <person name="Rokhsar D.S."/>
        </authorList>
    </citation>
    <scope>NUCLEOTIDE SEQUENCE [LARGE SCALE GENOMIC DNA]</scope>
    <source>
        <strain evidence="11">J</strain>
    </source>
</reference>
<dbReference type="GO" id="GO:0005905">
    <property type="term" value="C:clathrin-coated pit"/>
    <property type="evidence" value="ECO:0007669"/>
    <property type="project" value="UniProtKB-SubCell"/>
</dbReference>
<dbReference type="GO" id="GO:0048666">
    <property type="term" value="P:neuron development"/>
    <property type="evidence" value="ECO:0007669"/>
    <property type="project" value="UniProtKB-UniRule"/>
</dbReference>
<feature type="site" description="Crucial for catalytic activity" evidence="7">
    <location>
        <position position="54"/>
    </location>
</feature>
<dbReference type="PANTHER" id="PTHR12327:SF0">
    <property type="entry name" value="ALPHA-TUBULIN N-ACETYLTRANSFERASE 1"/>
    <property type="match status" value="1"/>
</dbReference>
<dbReference type="GO" id="GO:0030424">
    <property type="term" value="C:axon"/>
    <property type="evidence" value="ECO:0007669"/>
    <property type="project" value="UniProtKB-SubCell"/>
</dbReference>
<evidence type="ECO:0000256" key="3">
    <source>
        <dbReference type="ARBA" id="ARBA00023176"/>
    </source>
</evidence>
<sequence length="424" mass="48182">MEFDFDVHTIFLEPITKLDNSLIPSRRPLISSSQAQKQIMMVIDEIGKASAKAQRLPAPITSSSRMQANAHHLYILKDCTPKTAGRGAVIGFLKVGYKKLFVLDQKGSHIEAEPLCILDFYIHESLQRHGFGKELFSFMLRNEQVDVQHLAIDRPSEKFLSFLRKHFNLCSLIPQVNNFVVFEGFFRDWKASVKKTPAKRTEGEIKPYSLTERDFLKHEEGLPWPFSQSQLNLNRASSLGSSPTRACSRPPPGEEDFVKSLRNCRPHSLHRAANSEQEDHSQRRRTSAMNSSRGLMAQKNGYSRYSSPPPPLLAQGPYTDQIKEQQSKTNNSAQEGRTQDSSYDTSSQHQNELVSSKRLVQDLHTGLTVGRTMNHLREEGQSMDFTANATKSPWCDHPSYTVLEAVTNAAWVKRKQELRSTRPW</sequence>
<dbReference type="InterPro" id="IPR007965">
    <property type="entry name" value="GNAT_ATAT"/>
</dbReference>
<evidence type="ECO:0000313" key="10">
    <source>
        <dbReference type="EMBL" id="OCT67932.1"/>
    </source>
</evidence>
<comment type="catalytic activity">
    <reaction evidence="5 7">
        <text>L-lysyl-[alpha-tubulin] + acetyl-CoA = N(6)-acetyl-L-lysyl-[alpha-tubulin] + CoA + H(+)</text>
        <dbReference type="Rhea" id="RHEA:15277"/>
        <dbReference type="Rhea" id="RHEA-COMP:11278"/>
        <dbReference type="Rhea" id="RHEA-COMP:11279"/>
        <dbReference type="ChEBI" id="CHEBI:15378"/>
        <dbReference type="ChEBI" id="CHEBI:29969"/>
        <dbReference type="ChEBI" id="CHEBI:57287"/>
        <dbReference type="ChEBI" id="CHEBI:57288"/>
        <dbReference type="ChEBI" id="CHEBI:61930"/>
        <dbReference type="EC" id="2.3.1.108"/>
    </reaction>
</comment>
<keyword evidence="2 7" id="KW-0965">Cell junction</keyword>
<evidence type="ECO:0000259" key="9">
    <source>
        <dbReference type="PROSITE" id="PS51730"/>
    </source>
</evidence>
<dbReference type="GO" id="GO:0070507">
    <property type="term" value="P:regulation of microtubule cytoskeleton organization"/>
    <property type="evidence" value="ECO:0007669"/>
    <property type="project" value="UniProtKB-UniRule"/>
</dbReference>
<feature type="compositionally biased region" description="Polar residues" evidence="8">
    <location>
        <begin position="235"/>
        <end position="245"/>
    </location>
</feature>
<keyword evidence="7" id="KW-0963">Cytoplasm</keyword>
<comment type="similarity">
    <text evidence="7">Belongs to the acetyltransferase ATAT1 family.</text>
</comment>
<feature type="binding site" evidence="7">
    <location>
        <begin position="120"/>
        <end position="133"/>
    </location>
    <ligand>
        <name>acetyl-CoA</name>
        <dbReference type="ChEBI" id="CHEBI:57288"/>
    </ligand>
</feature>
<dbReference type="GO" id="GO:0005874">
    <property type="term" value="C:microtubule"/>
    <property type="evidence" value="ECO:0007669"/>
    <property type="project" value="InterPro"/>
</dbReference>
<evidence type="ECO:0000256" key="8">
    <source>
        <dbReference type="SAM" id="MobiDB-lite"/>
    </source>
</evidence>
<evidence type="ECO:0000256" key="6">
    <source>
        <dbReference type="ARBA" id="ARBA00054822"/>
    </source>
</evidence>
<dbReference type="GO" id="GO:0005925">
    <property type="term" value="C:focal adhesion"/>
    <property type="evidence" value="ECO:0007669"/>
    <property type="project" value="UniProtKB-SubCell"/>
</dbReference>